<protein>
    <submittedName>
        <fullName evidence="1">Uncharacterized protein</fullName>
    </submittedName>
</protein>
<evidence type="ECO:0000313" key="1">
    <source>
        <dbReference type="EMBL" id="GJD93160.1"/>
    </source>
</evidence>
<keyword evidence="2" id="KW-1185">Reference proteome</keyword>
<dbReference type="Proteomes" id="UP001055125">
    <property type="component" value="Unassembled WGS sequence"/>
</dbReference>
<name>A0ABQ4RS42_9HYPH</name>
<sequence length="131" mass="14430">MTPVRVAVVEAIRVRDDLKGWLFALMASQNRLERLALALKNSEREARRVGLREATDELAVEGQDAEERGTLQAEANEAFRTLKNDLAQLTQQISVIKTAIASVDEMLAVAQARIEGTSKSDGDDSVKPLLR</sequence>
<reference evidence="1" key="2">
    <citation type="submission" date="2021-08" db="EMBL/GenBank/DDBJ databases">
        <authorList>
            <person name="Tani A."/>
            <person name="Ola A."/>
            <person name="Ogura Y."/>
            <person name="Katsura K."/>
            <person name="Hayashi T."/>
        </authorList>
    </citation>
    <scope>NUCLEOTIDE SEQUENCE</scope>
    <source>
        <strain evidence="1">DSM 19015</strain>
    </source>
</reference>
<comment type="caution">
    <text evidence="1">The sequence shown here is derived from an EMBL/GenBank/DDBJ whole genome shotgun (WGS) entry which is preliminary data.</text>
</comment>
<dbReference type="RefSeq" id="WP_238242368.1">
    <property type="nucleotide sequence ID" value="NZ_BPQP01000005.1"/>
</dbReference>
<proteinExistence type="predicted"/>
<reference evidence="1" key="1">
    <citation type="journal article" date="2021" name="Front. Microbiol.">
        <title>Comprehensive Comparative Genomics and Phenotyping of Methylobacterium Species.</title>
        <authorList>
            <person name="Alessa O."/>
            <person name="Ogura Y."/>
            <person name="Fujitani Y."/>
            <person name="Takami H."/>
            <person name="Hayashi T."/>
            <person name="Sahin N."/>
            <person name="Tani A."/>
        </authorList>
    </citation>
    <scope>NUCLEOTIDE SEQUENCE</scope>
    <source>
        <strain evidence="1">DSM 19015</strain>
    </source>
</reference>
<dbReference type="EMBL" id="BPQP01000005">
    <property type="protein sequence ID" value="GJD93160.1"/>
    <property type="molecule type" value="Genomic_DNA"/>
</dbReference>
<gene>
    <name evidence="1" type="ORF">OCOJLMKI_0350</name>
</gene>
<evidence type="ECO:0000313" key="2">
    <source>
        <dbReference type="Proteomes" id="UP001055125"/>
    </source>
</evidence>
<accession>A0ABQ4RS42</accession>
<organism evidence="1 2">
    <name type="scientific">Methylobacterium iners</name>
    <dbReference type="NCBI Taxonomy" id="418707"/>
    <lineage>
        <taxon>Bacteria</taxon>
        <taxon>Pseudomonadati</taxon>
        <taxon>Pseudomonadota</taxon>
        <taxon>Alphaproteobacteria</taxon>
        <taxon>Hyphomicrobiales</taxon>
        <taxon>Methylobacteriaceae</taxon>
        <taxon>Methylobacterium</taxon>
    </lineage>
</organism>